<sequence length="353" mass="38703">MKRMRVVVVAGLLTLGLVGPLSTRLVAQGEQERFEAHPSTQAPSVRVTLETLERWESELSNWGRWGPDDQRGTLNFITPEKTREAALLVEDGVTVSLGHFVSEEDAIDSQTFAPTEHWMTSVDPNTGQPRAALDAMSFSLHDGQLAHMDALCHYATQRDGEAIIFNGYPQNLNSDGCSGNLSVEDMGPGYVTRGILVDIPLLRGVAWLEPSTPIYVSDLQEWEAFAGVTIRSGDVLLVRGGRWARRVAEGPWLYGRGGAGLHASVLPWLKERGVSLLVSDAVNDVQPSGVEGINRPVHTMTQVFIGLPLVDNGYLEDVAREAARRERWEFMVSWQITSVPNGTASPFNALATF</sequence>
<accession>A0A382AU39</accession>
<dbReference type="InterPro" id="IPR007325">
    <property type="entry name" value="KFase/CYL"/>
</dbReference>
<dbReference type="AlphaFoldDB" id="A0A382AU39"/>
<protein>
    <recommendedName>
        <fullName evidence="2">Cyclase</fullName>
    </recommendedName>
</protein>
<dbReference type="Pfam" id="PF04199">
    <property type="entry name" value="Cyclase"/>
    <property type="match status" value="1"/>
</dbReference>
<proteinExistence type="predicted"/>
<name>A0A382AU39_9ZZZZ</name>
<evidence type="ECO:0008006" key="2">
    <source>
        <dbReference type="Google" id="ProtNLM"/>
    </source>
</evidence>
<dbReference type="GO" id="GO:0004061">
    <property type="term" value="F:arylformamidase activity"/>
    <property type="evidence" value="ECO:0007669"/>
    <property type="project" value="InterPro"/>
</dbReference>
<evidence type="ECO:0000313" key="1">
    <source>
        <dbReference type="EMBL" id="SVB04884.1"/>
    </source>
</evidence>
<organism evidence="1">
    <name type="scientific">marine metagenome</name>
    <dbReference type="NCBI Taxonomy" id="408172"/>
    <lineage>
        <taxon>unclassified sequences</taxon>
        <taxon>metagenomes</taxon>
        <taxon>ecological metagenomes</taxon>
    </lineage>
</organism>
<reference evidence="1" key="1">
    <citation type="submission" date="2018-05" db="EMBL/GenBank/DDBJ databases">
        <authorList>
            <person name="Lanie J.A."/>
            <person name="Ng W.-L."/>
            <person name="Kazmierczak K.M."/>
            <person name="Andrzejewski T.M."/>
            <person name="Davidsen T.M."/>
            <person name="Wayne K.J."/>
            <person name="Tettelin H."/>
            <person name="Glass J.I."/>
            <person name="Rusch D."/>
            <person name="Podicherti R."/>
            <person name="Tsui H.-C.T."/>
            <person name="Winkler M.E."/>
        </authorList>
    </citation>
    <scope>NUCLEOTIDE SEQUENCE</scope>
</reference>
<gene>
    <name evidence="1" type="ORF">METZ01_LOCUS157738</name>
</gene>
<dbReference type="EMBL" id="UINC01026795">
    <property type="protein sequence ID" value="SVB04884.1"/>
    <property type="molecule type" value="Genomic_DNA"/>
</dbReference>
<dbReference type="GO" id="GO:0019441">
    <property type="term" value="P:L-tryptophan catabolic process to kynurenine"/>
    <property type="evidence" value="ECO:0007669"/>
    <property type="project" value="InterPro"/>
</dbReference>
<dbReference type="PANTHER" id="PTHR34861:SF10">
    <property type="entry name" value="CYCLASE"/>
    <property type="match status" value="1"/>
</dbReference>
<dbReference type="SUPFAM" id="SSF102198">
    <property type="entry name" value="Putative cyclase"/>
    <property type="match status" value="1"/>
</dbReference>
<dbReference type="PANTHER" id="PTHR34861">
    <property type="match status" value="1"/>
</dbReference>
<dbReference type="InterPro" id="IPR037175">
    <property type="entry name" value="KFase_sf"/>
</dbReference>
<dbReference type="Gene3D" id="3.50.30.50">
    <property type="entry name" value="Putative cyclase"/>
    <property type="match status" value="1"/>
</dbReference>